<name>A0AAF3E9K3_9BILA</name>
<dbReference type="GO" id="GO:0005576">
    <property type="term" value="C:extracellular region"/>
    <property type="evidence" value="ECO:0007669"/>
    <property type="project" value="UniProtKB-SubCell"/>
</dbReference>
<evidence type="ECO:0000256" key="5">
    <source>
        <dbReference type="ARBA" id="ARBA00022729"/>
    </source>
</evidence>
<feature type="chain" id="PRO_5042204318" description="Fatty-acid and retinol-binding protein 1" evidence="8">
    <location>
        <begin position="20"/>
        <end position="181"/>
    </location>
</feature>
<dbReference type="GO" id="GO:0008289">
    <property type="term" value="F:lipid binding"/>
    <property type="evidence" value="ECO:0007669"/>
    <property type="project" value="UniProtKB-KW"/>
</dbReference>
<evidence type="ECO:0000256" key="3">
    <source>
        <dbReference type="ARBA" id="ARBA00017453"/>
    </source>
</evidence>
<organism evidence="9 10">
    <name type="scientific">Mesorhabditis belari</name>
    <dbReference type="NCBI Taxonomy" id="2138241"/>
    <lineage>
        <taxon>Eukaryota</taxon>
        <taxon>Metazoa</taxon>
        <taxon>Ecdysozoa</taxon>
        <taxon>Nematoda</taxon>
        <taxon>Chromadorea</taxon>
        <taxon>Rhabditida</taxon>
        <taxon>Rhabditina</taxon>
        <taxon>Rhabditomorpha</taxon>
        <taxon>Rhabditoidea</taxon>
        <taxon>Rhabditidae</taxon>
        <taxon>Mesorhabditinae</taxon>
        <taxon>Mesorhabditis</taxon>
    </lineage>
</organism>
<keyword evidence="9" id="KW-1185">Reference proteome</keyword>
<keyword evidence="7" id="KW-0446">Lipid-binding</keyword>
<dbReference type="AlphaFoldDB" id="A0AAF3E9K3"/>
<dbReference type="PANTHER" id="PTHR31418:SF7">
    <property type="entry name" value="FATTY-ACID AND RETINOL-BINDING PROTEIN 1"/>
    <property type="match status" value="1"/>
</dbReference>
<proteinExistence type="inferred from homology"/>
<protein>
    <recommendedName>
        <fullName evidence="3">Fatty-acid and retinol-binding protein 1</fullName>
    </recommendedName>
</protein>
<evidence type="ECO:0000256" key="2">
    <source>
        <dbReference type="ARBA" id="ARBA00006648"/>
    </source>
</evidence>
<sequence>MRSSVVIVGAFLFLGSALANHPLDEIPAQYRELIPEEVASVIKELTAEEKEALRGVAARYKEFNNEDEILAAVKEKSPSAHEKVVKLHNMVKDKVNSLQDDAKAFAKEVVAEIRKTHGEYAGGNKPNIEELKAKAKEFIAKFKALPEAAKEDFRAKFPILTSVIKSDKVQTLAKGFLGIEN</sequence>
<keyword evidence="6" id="KW-0175">Coiled coil</keyword>
<dbReference type="PANTHER" id="PTHR31418">
    <property type="entry name" value="FATTY-ACID AND RETINOL-BINDING PROTEIN 1"/>
    <property type="match status" value="1"/>
</dbReference>
<dbReference type="Gene3D" id="1.20.120.1100">
    <property type="match status" value="1"/>
</dbReference>
<evidence type="ECO:0000256" key="7">
    <source>
        <dbReference type="ARBA" id="ARBA00023121"/>
    </source>
</evidence>
<keyword evidence="5 8" id="KW-0732">Signal</keyword>
<evidence type="ECO:0000313" key="10">
    <source>
        <dbReference type="WBParaSite" id="MBELARI_LOCUS10587.2"/>
    </source>
</evidence>
<keyword evidence="4" id="KW-0964">Secreted</keyword>
<dbReference type="Pfam" id="PF05823">
    <property type="entry name" value="Gp-FAR-1"/>
    <property type="match status" value="1"/>
</dbReference>
<evidence type="ECO:0000256" key="6">
    <source>
        <dbReference type="ARBA" id="ARBA00023054"/>
    </source>
</evidence>
<comment type="subcellular location">
    <subcellularLocation>
        <location evidence="1">Secreted</location>
    </subcellularLocation>
</comment>
<reference evidence="10" key="1">
    <citation type="submission" date="2024-02" db="UniProtKB">
        <authorList>
            <consortium name="WormBaseParasite"/>
        </authorList>
    </citation>
    <scope>IDENTIFICATION</scope>
</reference>
<comment type="similarity">
    <text evidence="2">Belongs to the fatty-acid and retinol-binding protein (FARBP) family.</text>
</comment>
<evidence type="ECO:0000313" key="9">
    <source>
        <dbReference type="Proteomes" id="UP000887575"/>
    </source>
</evidence>
<feature type="signal peptide" evidence="8">
    <location>
        <begin position="1"/>
        <end position="19"/>
    </location>
</feature>
<dbReference type="WBParaSite" id="MBELARI_LOCUS10587.2">
    <property type="protein sequence ID" value="MBELARI_LOCUS10587.2"/>
    <property type="gene ID" value="MBELARI_LOCUS10587"/>
</dbReference>
<accession>A0AAF3E9K3</accession>
<evidence type="ECO:0000256" key="8">
    <source>
        <dbReference type="SAM" id="SignalP"/>
    </source>
</evidence>
<dbReference type="Proteomes" id="UP000887575">
    <property type="component" value="Unassembled WGS sequence"/>
</dbReference>
<evidence type="ECO:0000256" key="1">
    <source>
        <dbReference type="ARBA" id="ARBA00004613"/>
    </source>
</evidence>
<evidence type="ECO:0000256" key="4">
    <source>
        <dbReference type="ARBA" id="ARBA00022525"/>
    </source>
</evidence>
<dbReference type="InterPro" id="IPR008632">
    <property type="entry name" value="Gp-FAR-1"/>
</dbReference>